<evidence type="ECO:0000256" key="2">
    <source>
        <dbReference type="ARBA" id="ARBA00022723"/>
    </source>
</evidence>
<gene>
    <name evidence="13" type="primary">ace2</name>
    <name evidence="13" type="ORF">LOC62_07G009106</name>
</gene>
<dbReference type="GO" id="GO:0000981">
    <property type="term" value="F:DNA-binding transcription factor activity, RNA polymerase II-specific"/>
    <property type="evidence" value="ECO:0007669"/>
    <property type="project" value="TreeGrafter"/>
</dbReference>
<keyword evidence="4 10" id="KW-0863">Zinc-finger</keyword>
<dbReference type="PROSITE" id="PS00028">
    <property type="entry name" value="ZINC_FINGER_C2H2_1"/>
    <property type="match status" value="1"/>
</dbReference>
<dbReference type="FunFam" id="3.30.160.60:FF:000065">
    <property type="entry name" value="B-cell CLL/lymphoma 6, member B"/>
    <property type="match status" value="1"/>
</dbReference>
<feature type="compositionally biased region" description="Basic and acidic residues" evidence="11">
    <location>
        <begin position="13"/>
        <end position="24"/>
    </location>
</feature>
<evidence type="ECO:0000313" key="14">
    <source>
        <dbReference type="Proteomes" id="UP000827549"/>
    </source>
</evidence>
<keyword evidence="6" id="KW-0805">Transcription regulation</keyword>
<feature type="compositionally biased region" description="Basic and acidic residues" evidence="11">
    <location>
        <begin position="540"/>
        <end position="553"/>
    </location>
</feature>
<feature type="compositionally biased region" description="Polar residues" evidence="11">
    <location>
        <begin position="1"/>
        <end position="12"/>
    </location>
</feature>
<evidence type="ECO:0000256" key="9">
    <source>
        <dbReference type="ARBA" id="ARBA00023242"/>
    </source>
</evidence>
<evidence type="ECO:0000256" key="5">
    <source>
        <dbReference type="ARBA" id="ARBA00022833"/>
    </source>
</evidence>
<feature type="compositionally biased region" description="Polar residues" evidence="11">
    <location>
        <begin position="441"/>
        <end position="453"/>
    </location>
</feature>
<keyword evidence="3" id="KW-0677">Repeat</keyword>
<keyword evidence="2" id="KW-0479">Metal-binding</keyword>
<dbReference type="PANTHER" id="PTHR24394">
    <property type="entry name" value="ZINC FINGER PROTEIN"/>
    <property type="match status" value="1"/>
</dbReference>
<dbReference type="Pfam" id="PF00096">
    <property type="entry name" value="zf-C2H2"/>
    <property type="match status" value="2"/>
</dbReference>
<keyword evidence="8" id="KW-0804">Transcription</keyword>
<dbReference type="SMART" id="SM00355">
    <property type="entry name" value="ZnF_C2H2"/>
    <property type="match status" value="2"/>
</dbReference>
<dbReference type="AlphaFoldDB" id="A0AAF1BPN0"/>
<feature type="compositionally biased region" description="Low complexity" evidence="11">
    <location>
        <begin position="25"/>
        <end position="54"/>
    </location>
</feature>
<evidence type="ECO:0000256" key="1">
    <source>
        <dbReference type="ARBA" id="ARBA00004123"/>
    </source>
</evidence>
<evidence type="ECO:0000313" key="13">
    <source>
        <dbReference type="EMBL" id="WOO85605.1"/>
    </source>
</evidence>
<evidence type="ECO:0000256" key="11">
    <source>
        <dbReference type="SAM" id="MobiDB-lite"/>
    </source>
</evidence>
<feature type="compositionally biased region" description="Low complexity" evidence="11">
    <location>
        <begin position="414"/>
        <end position="425"/>
    </location>
</feature>
<dbReference type="RefSeq" id="XP_062631631.1">
    <property type="nucleotide sequence ID" value="XM_062775647.1"/>
</dbReference>
<dbReference type="GO" id="GO:0005634">
    <property type="term" value="C:nucleus"/>
    <property type="evidence" value="ECO:0007669"/>
    <property type="project" value="UniProtKB-SubCell"/>
</dbReference>
<keyword evidence="5" id="KW-0862">Zinc</keyword>
<dbReference type="PANTHER" id="PTHR24394:SF44">
    <property type="entry name" value="ZINC FINGER PROTEIN 271-LIKE"/>
    <property type="match status" value="1"/>
</dbReference>
<feature type="region of interest" description="Disordered" evidence="11">
    <location>
        <begin position="148"/>
        <end position="176"/>
    </location>
</feature>
<feature type="compositionally biased region" description="Polar residues" evidence="11">
    <location>
        <begin position="395"/>
        <end position="413"/>
    </location>
</feature>
<accession>A0AAF1BPN0</accession>
<evidence type="ECO:0000256" key="4">
    <source>
        <dbReference type="ARBA" id="ARBA00022771"/>
    </source>
</evidence>
<feature type="compositionally biased region" description="Low complexity" evidence="11">
    <location>
        <begin position="352"/>
        <end position="372"/>
    </location>
</feature>
<dbReference type="GeneID" id="87812269"/>
<comment type="subcellular location">
    <subcellularLocation>
        <location evidence="1">Nucleus</location>
    </subcellularLocation>
</comment>
<dbReference type="EMBL" id="CP086720">
    <property type="protein sequence ID" value="WOO85605.1"/>
    <property type="molecule type" value="Genomic_DNA"/>
</dbReference>
<dbReference type="InterPro" id="IPR036236">
    <property type="entry name" value="Znf_C2H2_sf"/>
</dbReference>
<feature type="region of interest" description="Disordered" evidence="11">
    <location>
        <begin position="327"/>
        <end position="553"/>
    </location>
</feature>
<proteinExistence type="predicted"/>
<evidence type="ECO:0000259" key="12">
    <source>
        <dbReference type="PROSITE" id="PS50157"/>
    </source>
</evidence>
<dbReference type="GO" id="GO:0003677">
    <property type="term" value="F:DNA binding"/>
    <property type="evidence" value="ECO:0007669"/>
    <property type="project" value="UniProtKB-KW"/>
</dbReference>
<evidence type="ECO:0000256" key="6">
    <source>
        <dbReference type="ARBA" id="ARBA00023015"/>
    </source>
</evidence>
<keyword evidence="14" id="KW-1185">Reference proteome</keyword>
<keyword evidence="9" id="KW-0539">Nucleus</keyword>
<name>A0AAF1BPN0_9TREE</name>
<evidence type="ECO:0000256" key="8">
    <source>
        <dbReference type="ARBA" id="ARBA00023163"/>
    </source>
</evidence>
<feature type="region of interest" description="Disordered" evidence="11">
    <location>
        <begin position="1"/>
        <end position="79"/>
    </location>
</feature>
<sequence>MIEGQYAQQNQFDNRDGRGRRDEYPSSQSYNTPTTTTTTAPNPGSPPTSASPFAFAPPPLSSIAANSSRPAAMHQSEQAPAAQEYSAYYGQRSQAALPAAPGGGSAASGAYSNYSGSHPMSYRVSGSDSTRAAPPAALTRVPSYSVISQAGAQPSPTATSPYYPPPRAAGQPYAAPQHSPRAVGAYPQAYYPQAYQPTAVDMPRSLSYPSNYPAPYAGYLPSMSTPTLVPHSEGLPSLMRNHSTSAINGVPGGANIGYAFANRLPLVDRPFKCDQCVQSFNRNHDLKRHKRIHLSVKPYGCEKCGKTFSRKDALRRHWMVRGCRGEEGATAPITPTYPLNGPPPALSPSTPPNNGSSGESNSTSTSSGYGSNAMSFSHPSAPPPLTSLPARGSSDKSQIILTPNEVASQQRFNSSVKLESSESASGGLGESVVIDPALSGMDSSRGSATSLTEGDSYFDGVSRKDSIGAVPDSATSSTFSRYAASPKDDLRHHPYRRSALPSPSTHSVQPSGLGPDGKPIFSMPFSQGPHGHSLLAPIESDDHKDGNNDWSRW</sequence>
<evidence type="ECO:0000256" key="7">
    <source>
        <dbReference type="ARBA" id="ARBA00023125"/>
    </source>
</evidence>
<dbReference type="Gene3D" id="3.30.160.60">
    <property type="entry name" value="Classic Zinc Finger"/>
    <property type="match status" value="2"/>
</dbReference>
<keyword evidence="7" id="KW-0238">DNA-binding</keyword>
<evidence type="ECO:0000256" key="3">
    <source>
        <dbReference type="ARBA" id="ARBA00022737"/>
    </source>
</evidence>
<dbReference type="GO" id="GO:0008270">
    <property type="term" value="F:zinc ion binding"/>
    <property type="evidence" value="ECO:0007669"/>
    <property type="project" value="UniProtKB-KW"/>
</dbReference>
<dbReference type="InterPro" id="IPR013087">
    <property type="entry name" value="Znf_C2H2_type"/>
</dbReference>
<dbReference type="SUPFAM" id="SSF57667">
    <property type="entry name" value="beta-beta-alpha zinc fingers"/>
    <property type="match status" value="1"/>
</dbReference>
<evidence type="ECO:0000256" key="10">
    <source>
        <dbReference type="PROSITE-ProRule" id="PRU00042"/>
    </source>
</evidence>
<feature type="domain" description="C2H2-type" evidence="12">
    <location>
        <begin position="299"/>
        <end position="317"/>
    </location>
</feature>
<dbReference type="FunFam" id="3.30.160.60:FF:000030">
    <property type="entry name" value="Zinc finger protein 628"/>
    <property type="match status" value="1"/>
</dbReference>
<feature type="compositionally biased region" description="Pro residues" evidence="11">
    <location>
        <begin position="340"/>
        <end position="351"/>
    </location>
</feature>
<dbReference type="Proteomes" id="UP000827549">
    <property type="component" value="Chromosome 7"/>
</dbReference>
<protein>
    <submittedName>
        <fullName evidence="13">Metallothionein expression activator</fullName>
    </submittedName>
</protein>
<organism evidence="13 14">
    <name type="scientific">Vanrija pseudolonga</name>
    <dbReference type="NCBI Taxonomy" id="143232"/>
    <lineage>
        <taxon>Eukaryota</taxon>
        <taxon>Fungi</taxon>
        <taxon>Dikarya</taxon>
        <taxon>Basidiomycota</taxon>
        <taxon>Agaricomycotina</taxon>
        <taxon>Tremellomycetes</taxon>
        <taxon>Trichosporonales</taxon>
        <taxon>Trichosporonaceae</taxon>
        <taxon>Vanrija</taxon>
    </lineage>
</organism>
<feature type="compositionally biased region" description="Polar residues" evidence="11">
    <location>
        <begin position="501"/>
        <end position="510"/>
    </location>
</feature>
<feature type="domain" description="C2H2-type" evidence="12">
    <location>
        <begin position="271"/>
        <end position="298"/>
    </location>
</feature>
<reference evidence="13" key="1">
    <citation type="submission" date="2023-10" db="EMBL/GenBank/DDBJ databases">
        <authorList>
            <person name="Noh H."/>
        </authorList>
    </citation>
    <scope>NUCLEOTIDE SEQUENCE</scope>
    <source>
        <strain evidence="13">DUCC4014</strain>
    </source>
</reference>
<dbReference type="PROSITE" id="PS50157">
    <property type="entry name" value="ZINC_FINGER_C2H2_2"/>
    <property type="match status" value="2"/>
</dbReference>